<protein>
    <recommendedName>
        <fullName evidence="4">Rhodanese domain-containing protein</fullName>
    </recommendedName>
</protein>
<dbReference type="AlphaFoldDB" id="W0SB45"/>
<keyword evidence="3" id="KW-1185">Reference proteome</keyword>
<gene>
    <name evidence="2" type="ORF">SUTH_00422</name>
</gene>
<evidence type="ECO:0000313" key="2">
    <source>
        <dbReference type="EMBL" id="BAO28236.1"/>
    </source>
</evidence>
<feature type="signal peptide" evidence="1">
    <location>
        <begin position="1"/>
        <end position="22"/>
    </location>
</feature>
<keyword evidence="1" id="KW-0732">Signal</keyword>
<dbReference type="STRING" id="1223802.SUTH_00422"/>
<dbReference type="InterPro" id="IPR036873">
    <property type="entry name" value="Rhodanese-like_dom_sf"/>
</dbReference>
<reference evidence="2 3" key="1">
    <citation type="journal article" date="2014" name="Syst. Appl. Microbiol.">
        <title>Complete genomes of freshwater sulfur oxidizers Sulfuricella denitrificans skB26 and Sulfuritalea hydrogenivorans sk43H: genetic insights into the sulfur oxidation pathway of betaproteobacteria.</title>
        <authorList>
            <person name="Watanabe T."/>
            <person name="Kojima H."/>
            <person name="Fukui M."/>
        </authorList>
    </citation>
    <scope>NUCLEOTIDE SEQUENCE [LARGE SCALE GENOMIC DNA]</scope>
    <source>
        <strain evidence="2">DSM22779</strain>
    </source>
</reference>
<dbReference type="KEGG" id="shd:SUTH_00422"/>
<accession>W0SB45</accession>
<evidence type="ECO:0000256" key="1">
    <source>
        <dbReference type="SAM" id="SignalP"/>
    </source>
</evidence>
<evidence type="ECO:0000313" key="3">
    <source>
        <dbReference type="Proteomes" id="UP000031637"/>
    </source>
</evidence>
<evidence type="ECO:0008006" key="4">
    <source>
        <dbReference type="Google" id="ProtNLM"/>
    </source>
</evidence>
<dbReference type="HOGENOM" id="CLU_1685728_0_0_4"/>
<feature type="chain" id="PRO_5004795209" description="Rhodanese domain-containing protein" evidence="1">
    <location>
        <begin position="23"/>
        <end position="157"/>
    </location>
</feature>
<name>W0SB45_9PROT</name>
<proteinExistence type="predicted"/>
<dbReference type="Proteomes" id="UP000031637">
    <property type="component" value="Chromosome"/>
</dbReference>
<organism evidence="2 3">
    <name type="scientific">Sulfuritalea hydrogenivorans sk43H</name>
    <dbReference type="NCBI Taxonomy" id="1223802"/>
    <lineage>
        <taxon>Bacteria</taxon>
        <taxon>Pseudomonadati</taxon>
        <taxon>Pseudomonadota</taxon>
        <taxon>Betaproteobacteria</taxon>
        <taxon>Nitrosomonadales</taxon>
        <taxon>Sterolibacteriaceae</taxon>
        <taxon>Sulfuritalea</taxon>
    </lineage>
</organism>
<sequence>MRSRIGSLLAPLCVLFASVAQAQVSLADKTQLVTALAAKPPCCVIDGRAAASRTREVLDNALPWRTDLKINPTAIVVVIADRDRDALGIANALGRKHPGKPIFAVKGGLPTWKAASLSLLAAAGMDAAMNGPVSFVIPANTCEQGKPLQELRPDKKK</sequence>
<dbReference type="EMBL" id="AP012547">
    <property type="protein sequence ID" value="BAO28236.1"/>
    <property type="molecule type" value="Genomic_DNA"/>
</dbReference>
<dbReference type="OrthoDB" id="8562446at2"/>
<dbReference type="RefSeq" id="WP_041096714.1">
    <property type="nucleotide sequence ID" value="NZ_AP012547.1"/>
</dbReference>
<dbReference type="SUPFAM" id="SSF52821">
    <property type="entry name" value="Rhodanese/Cell cycle control phosphatase"/>
    <property type="match status" value="1"/>
</dbReference>